<name>A0A3B0C6S1_9FLAO</name>
<dbReference type="InterPro" id="IPR001789">
    <property type="entry name" value="Sig_transdc_resp-reg_receiver"/>
</dbReference>
<comment type="caution">
    <text evidence="4">The sequence shown here is derived from an EMBL/GenBank/DDBJ whole genome shotgun (WGS) entry which is preliminary data.</text>
</comment>
<evidence type="ECO:0000259" key="3">
    <source>
        <dbReference type="PROSITE" id="PS50930"/>
    </source>
</evidence>
<evidence type="ECO:0000259" key="2">
    <source>
        <dbReference type="PROSITE" id="PS50110"/>
    </source>
</evidence>
<dbReference type="GO" id="GO:0000156">
    <property type="term" value="F:phosphorelay response regulator activity"/>
    <property type="evidence" value="ECO:0007669"/>
    <property type="project" value="InterPro"/>
</dbReference>
<evidence type="ECO:0000313" key="5">
    <source>
        <dbReference type="Proteomes" id="UP000276603"/>
    </source>
</evidence>
<dbReference type="AlphaFoldDB" id="A0A3B0C6S1"/>
<keyword evidence="5" id="KW-1185">Reference proteome</keyword>
<dbReference type="InterPro" id="IPR046947">
    <property type="entry name" value="LytR-like"/>
</dbReference>
<dbReference type="RefSeq" id="WP_120711639.1">
    <property type="nucleotide sequence ID" value="NZ_RBCJ01000002.1"/>
</dbReference>
<proteinExistence type="predicted"/>
<dbReference type="SUPFAM" id="SSF52172">
    <property type="entry name" value="CheY-like"/>
    <property type="match status" value="1"/>
</dbReference>
<dbReference type="Gene3D" id="2.40.50.1020">
    <property type="entry name" value="LytTr DNA-binding domain"/>
    <property type="match status" value="1"/>
</dbReference>
<feature type="domain" description="HTH LytTR-type" evidence="3">
    <location>
        <begin position="131"/>
        <end position="236"/>
    </location>
</feature>
<feature type="domain" description="Response regulatory" evidence="2">
    <location>
        <begin position="4"/>
        <end position="119"/>
    </location>
</feature>
<dbReference type="InterPro" id="IPR011006">
    <property type="entry name" value="CheY-like_superfamily"/>
</dbReference>
<dbReference type="PANTHER" id="PTHR37299:SF1">
    <property type="entry name" value="STAGE 0 SPORULATION PROTEIN A HOMOLOG"/>
    <property type="match status" value="1"/>
</dbReference>
<reference evidence="4 5" key="1">
    <citation type="submission" date="2018-10" db="EMBL/GenBank/DDBJ databases">
        <title>Ulvibacterium marinum gen. nov., sp. nov., a novel marine bacterium of the family Flavobacteriaceae, isolated from a culture of the green alga Ulva prolifera.</title>
        <authorList>
            <person name="Zhang Z."/>
        </authorList>
    </citation>
    <scope>NUCLEOTIDE SEQUENCE [LARGE SCALE GENOMIC DNA]</scope>
    <source>
        <strain evidence="4 5">CCMM003</strain>
    </source>
</reference>
<dbReference type="Pfam" id="PF04397">
    <property type="entry name" value="LytTR"/>
    <property type="match status" value="1"/>
</dbReference>
<gene>
    <name evidence="4" type="ORF">D7Z94_11230</name>
</gene>
<dbReference type="InterPro" id="IPR007492">
    <property type="entry name" value="LytTR_DNA-bd_dom"/>
</dbReference>
<dbReference type="OrthoDB" id="2168082at2"/>
<dbReference type="SMART" id="SM00850">
    <property type="entry name" value="LytTR"/>
    <property type="match status" value="1"/>
</dbReference>
<evidence type="ECO:0000313" key="4">
    <source>
        <dbReference type="EMBL" id="RKN81482.1"/>
    </source>
</evidence>
<dbReference type="PROSITE" id="PS50110">
    <property type="entry name" value="RESPONSE_REGULATORY"/>
    <property type="match status" value="1"/>
</dbReference>
<dbReference type="PROSITE" id="PS50930">
    <property type="entry name" value="HTH_LYTTR"/>
    <property type="match status" value="1"/>
</dbReference>
<dbReference type="GO" id="GO:0003677">
    <property type="term" value="F:DNA binding"/>
    <property type="evidence" value="ECO:0007669"/>
    <property type="project" value="UniProtKB-KW"/>
</dbReference>
<dbReference type="EMBL" id="RBCJ01000002">
    <property type="protein sequence ID" value="RKN81482.1"/>
    <property type="molecule type" value="Genomic_DNA"/>
</dbReference>
<sequence length="243" mass="28293">MEYTYAIIDSDATSNLQLQHYLDEYGDFSCTAMARNDDEGLNAILKFSPDVVFINLNEKARSFFRMIMELHQYVEQIPLLIGISKTTDYAYEAIKNSFFDYWLLPYNEFDIRKSLLRLKKRMPKEAEPQTICLKSYSDFQYLNTDDILYLQADNNATEFIMKDGSVTSAFKTLKTFENQLPRNFVRIHQSYIVNTNYISRINYGKSICALRSGQQQLPFSKSYKQNIDGLKKLLSKNTISALN</sequence>
<protein>
    <submittedName>
        <fullName evidence="4">DNA-binding response regulator</fullName>
    </submittedName>
</protein>
<dbReference type="Proteomes" id="UP000276603">
    <property type="component" value="Unassembled WGS sequence"/>
</dbReference>
<organism evidence="4 5">
    <name type="scientific">Ulvibacterium marinum</name>
    <dbReference type="NCBI Taxonomy" id="2419782"/>
    <lineage>
        <taxon>Bacteria</taxon>
        <taxon>Pseudomonadati</taxon>
        <taxon>Bacteroidota</taxon>
        <taxon>Flavobacteriia</taxon>
        <taxon>Flavobacteriales</taxon>
        <taxon>Flavobacteriaceae</taxon>
        <taxon>Ulvibacterium</taxon>
    </lineage>
</organism>
<evidence type="ECO:0000256" key="1">
    <source>
        <dbReference type="PROSITE-ProRule" id="PRU00169"/>
    </source>
</evidence>
<dbReference type="PANTHER" id="PTHR37299">
    <property type="entry name" value="TRANSCRIPTIONAL REGULATOR-RELATED"/>
    <property type="match status" value="1"/>
</dbReference>
<comment type="caution">
    <text evidence="1">Lacks conserved residue(s) required for the propagation of feature annotation.</text>
</comment>
<dbReference type="Gene3D" id="3.40.50.2300">
    <property type="match status" value="1"/>
</dbReference>
<accession>A0A3B0C6S1</accession>
<keyword evidence="4" id="KW-0238">DNA-binding</keyword>